<proteinExistence type="predicted"/>
<feature type="domain" description="PUL" evidence="9">
    <location>
        <begin position="553"/>
        <end position="837"/>
    </location>
</feature>
<dbReference type="Pfam" id="PF08324">
    <property type="entry name" value="PUL"/>
    <property type="match status" value="1"/>
</dbReference>
<dbReference type="Gene3D" id="3.10.20.870">
    <property type="entry name" value="PFU (PLAA family ubiquitin binding), C-terminal domain"/>
    <property type="match status" value="1"/>
</dbReference>
<reference evidence="10 11" key="1">
    <citation type="journal article" date="2012" name="PLoS ONE">
        <title>Sequence and analysis of the genome of the pathogenic yeast Candida orthopsilosis.</title>
        <authorList>
            <person name="Riccombeni A."/>
            <person name="Vidanes G."/>
            <person name="Proux-Wera E."/>
            <person name="Wolfe K.H."/>
            <person name="Butler G."/>
        </authorList>
    </citation>
    <scope>NUCLEOTIDE SEQUENCE [LARGE SCALE GENOMIC DNA]</scope>
    <source>
        <strain evidence="10 11">Co 90-125</strain>
    </source>
</reference>
<feature type="repeat" description="WD" evidence="5">
    <location>
        <begin position="62"/>
        <end position="96"/>
    </location>
</feature>
<feature type="repeat" description="WD" evidence="5">
    <location>
        <begin position="206"/>
        <end position="238"/>
    </location>
</feature>
<evidence type="ECO:0000256" key="7">
    <source>
        <dbReference type="SAM" id="SignalP"/>
    </source>
</evidence>
<dbReference type="PROSITE" id="PS50294">
    <property type="entry name" value="WD_REPEATS_REGION"/>
    <property type="match status" value="3"/>
</dbReference>
<evidence type="ECO:0000256" key="3">
    <source>
        <dbReference type="ARBA" id="ARBA00022574"/>
    </source>
</evidence>
<dbReference type="eggNOG" id="KOG0301">
    <property type="taxonomic scope" value="Eukaryota"/>
</dbReference>
<dbReference type="InterPro" id="IPR013535">
    <property type="entry name" value="PUL_dom"/>
</dbReference>
<protein>
    <submittedName>
        <fullName evidence="10">Doa1 protein</fullName>
    </submittedName>
</protein>
<dbReference type="InterPro" id="IPR038122">
    <property type="entry name" value="PFU_sf"/>
</dbReference>
<feature type="repeat" description="WD" evidence="5">
    <location>
        <begin position="246"/>
        <end position="287"/>
    </location>
</feature>
<dbReference type="InterPro" id="IPR020472">
    <property type="entry name" value="WD40_PAC1"/>
</dbReference>
<accession>H8WWD1</accession>
<feature type="region of interest" description="Disordered" evidence="6">
    <location>
        <begin position="515"/>
        <end position="535"/>
    </location>
</feature>
<dbReference type="Proteomes" id="UP000005018">
    <property type="component" value="Chromosome 1"/>
</dbReference>
<dbReference type="PROSITE" id="PS51394">
    <property type="entry name" value="PFU"/>
    <property type="match status" value="1"/>
</dbReference>
<evidence type="ECO:0000259" key="9">
    <source>
        <dbReference type="PROSITE" id="PS51396"/>
    </source>
</evidence>
<feature type="repeat" description="WD" evidence="5">
    <location>
        <begin position="166"/>
        <end position="198"/>
    </location>
</feature>
<keyword evidence="3 5" id="KW-0853">WD repeat</keyword>
<dbReference type="SMART" id="SM00320">
    <property type="entry name" value="WD40"/>
    <property type="match status" value="7"/>
</dbReference>
<evidence type="ECO:0000256" key="1">
    <source>
        <dbReference type="ARBA" id="ARBA00004496"/>
    </source>
</evidence>
<dbReference type="GO" id="GO:0043130">
    <property type="term" value="F:ubiquitin binding"/>
    <property type="evidence" value="ECO:0007669"/>
    <property type="project" value="TreeGrafter"/>
</dbReference>
<evidence type="ECO:0000313" key="11">
    <source>
        <dbReference type="Proteomes" id="UP000005018"/>
    </source>
</evidence>
<dbReference type="Gene3D" id="1.25.10.10">
    <property type="entry name" value="Leucine-rich Repeat Variant"/>
    <property type="match status" value="1"/>
</dbReference>
<dbReference type="SUPFAM" id="SSF50978">
    <property type="entry name" value="WD40 repeat-like"/>
    <property type="match status" value="1"/>
</dbReference>
<dbReference type="HOGENOM" id="CLU_011791_2_0_1"/>
<dbReference type="GO" id="GO:0010992">
    <property type="term" value="P:ubiquitin recycling"/>
    <property type="evidence" value="ECO:0007669"/>
    <property type="project" value="TreeGrafter"/>
</dbReference>
<dbReference type="InterPro" id="IPR015943">
    <property type="entry name" value="WD40/YVTN_repeat-like_dom_sf"/>
</dbReference>
<dbReference type="GO" id="GO:0005737">
    <property type="term" value="C:cytoplasm"/>
    <property type="evidence" value="ECO:0007669"/>
    <property type="project" value="UniProtKB-SubCell"/>
</dbReference>
<dbReference type="AlphaFoldDB" id="H8WWD1"/>
<sequence length="837" mass="92104">MWMKLTSRSVFLLTAVLLICKFGTLRYHTESEFIKPELVATGSQITTSQNYETMTFKLSSTLSGHDQDVRGLASSTIGEEPVIVSVSRDSTTRLWNRVNTSSATDSRILFHSPNKSFINSVSIVGPTGTGEELVASGGQDAMIYLSDFNNNNNDESNLDQDGKYQLIGHEGNVCAITFIHDELISSSWDGTAIVWNLQDFVPKYILKGHGSSVWDCKIVNNKSQYLTASADKSIRLWQGDHEIQKFLGHTDVVRKLLILPGGNQFVSSANDGTIKVWDLQTGRILKTLFGHDSFVYDLALLPNGNLVSTGEDRTVRIWDLSKGEALQVITLPCISVWCVTVLNNGDFAVGGSDNLIRVFTQDTERVAPQDELKSFTEAVQSSSISEQSLDDLKKTDIPGIEALSKPGKKEGATIMVKTAEGTIEAHQWSGGQWHKIGDVVGGAGSTKKQSFEGKEYDYVFDVDIKDGEPPLKLPYNLNQNPYTVAEKFLADNELPSSYTDEVVRFLETHTAGAKLSEGAADNDQSQPSSAVASDPYSDAYTRHYQSESHPATSIIPETQFISYKEFKKDSILNGLKKLNSSQQQTNRFTSEEISTIESLVSNLSSADAIELILQYATKITSSWEPSSKLIGFDLIRLAIPKITAHDFLSQETIAESVSKSIELGWGVVDTSNATLFMMIIKVLINFIDVAGFTQAFIDPFEGDPSKYVYNAPFQNILTQIGDKATKLDPSSKLYGAAITALASFVYDLSTIQIRTTGLNTHSPTSAAPVLDLIEKIGDVVVKSSAEAGYRLAIAYGNFKHIKAYTENTSPTWLKKWNELYASKEKRFSDLAHDLSLL</sequence>
<dbReference type="PROSITE" id="PS00678">
    <property type="entry name" value="WD_REPEATS_1"/>
    <property type="match status" value="2"/>
</dbReference>
<organism evidence="10 11">
    <name type="scientific">Candida orthopsilosis (strain 90-125)</name>
    <name type="common">Yeast</name>
    <dbReference type="NCBI Taxonomy" id="1136231"/>
    <lineage>
        <taxon>Eukaryota</taxon>
        <taxon>Fungi</taxon>
        <taxon>Dikarya</taxon>
        <taxon>Ascomycota</taxon>
        <taxon>Saccharomycotina</taxon>
        <taxon>Pichiomycetes</taxon>
        <taxon>Debaryomycetaceae</taxon>
        <taxon>Candida/Lodderomyces clade</taxon>
        <taxon>Candida</taxon>
    </lineage>
</organism>
<feature type="compositionally biased region" description="Polar residues" evidence="6">
    <location>
        <begin position="522"/>
        <end position="531"/>
    </location>
</feature>
<dbReference type="GO" id="GO:0005634">
    <property type="term" value="C:nucleus"/>
    <property type="evidence" value="ECO:0007669"/>
    <property type="project" value="TreeGrafter"/>
</dbReference>
<dbReference type="PANTHER" id="PTHR19849:SF0">
    <property type="entry name" value="PHOSPHOLIPASE A-2-ACTIVATING PROTEIN"/>
    <property type="match status" value="1"/>
</dbReference>
<feature type="repeat" description="WD" evidence="5">
    <location>
        <begin position="288"/>
        <end position="328"/>
    </location>
</feature>
<keyword evidence="2" id="KW-0963">Cytoplasm</keyword>
<evidence type="ECO:0000259" key="8">
    <source>
        <dbReference type="PROSITE" id="PS51394"/>
    </source>
</evidence>
<dbReference type="PROSITE" id="PS51396">
    <property type="entry name" value="PUL"/>
    <property type="match status" value="1"/>
</dbReference>
<evidence type="ECO:0000256" key="6">
    <source>
        <dbReference type="SAM" id="MobiDB-lite"/>
    </source>
</evidence>
<dbReference type="PRINTS" id="PR00320">
    <property type="entry name" value="GPROTEINBRPT"/>
</dbReference>
<dbReference type="InterPro" id="IPR019775">
    <property type="entry name" value="WD40_repeat_CS"/>
</dbReference>
<keyword evidence="11" id="KW-1185">Reference proteome</keyword>
<evidence type="ECO:0000256" key="5">
    <source>
        <dbReference type="PROSITE-ProRule" id="PRU00221"/>
    </source>
</evidence>
<feature type="chain" id="PRO_5003616420" evidence="7">
    <location>
        <begin position="27"/>
        <end position="837"/>
    </location>
</feature>
<evidence type="ECO:0000256" key="2">
    <source>
        <dbReference type="ARBA" id="ARBA00022490"/>
    </source>
</evidence>
<keyword evidence="7" id="KW-0732">Signal</keyword>
<dbReference type="EMBL" id="HE681719">
    <property type="protein sequence ID" value="CCG20755.1"/>
    <property type="molecule type" value="Genomic_DNA"/>
</dbReference>
<dbReference type="InterPro" id="IPR001680">
    <property type="entry name" value="WD40_rpt"/>
</dbReference>
<dbReference type="Pfam" id="PF00400">
    <property type="entry name" value="WD40"/>
    <property type="match status" value="5"/>
</dbReference>
<dbReference type="InterPro" id="IPR015155">
    <property type="entry name" value="PFU"/>
</dbReference>
<dbReference type="PANTHER" id="PTHR19849">
    <property type="entry name" value="PHOSPHOLIPASE A-2-ACTIVATING PROTEIN"/>
    <property type="match status" value="1"/>
</dbReference>
<feature type="domain" description="PFU" evidence="8">
    <location>
        <begin position="425"/>
        <end position="520"/>
    </location>
</feature>
<dbReference type="RefSeq" id="XP_003866195.1">
    <property type="nucleotide sequence ID" value="XM_003866147.1"/>
</dbReference>
<dbReference type="OrthoDB" id="10265988at2759"/>
<dbReference type="KEGG" id="cot:CORT_0A03670"/>
<dbReference type="InterPro" id="IPR011989">
    <property type="entry name" value="ARM-like"/>
</dbReference>
<dbReference type="Pfam" id="PF09070">
    <property type="entry name" value="PFU"/>
    <property type="match status" value="1"/>
</dbReference>
<feature type="signal peptide" evidence="7">
    <location>
        <begin position="1"/>
        <end position="26"/>
    </location>
</feature>
<comment type="subcellular location">
    <subcellularLocation>
        <location evidence="1">Cytoplasm</location>
    </subcellularLocation>
</comment>
<dbReference type="InterPro" id="IPR036322">
    <property type="entry name" value="WD40_repeat_dom_sf"/>
</dbReference>
<dbReference type="Gene3D" id="2.130.10.10">
    <property type="entry name" value="YVTN repeat-like/Quinoprotein amine dehydrogenase"/>
    <property type="match status" value="1"/>
</dbReference>
<evidence type="ECO:0000256" key="4">
    <source>
        <dbReference type="ARBA" id="ARBA00022737"/>
    </source>
</evidence>
<dbReference type="GeneID" id="14537610"/>
<dbReference type="PROSITE" id="PS50082">
    <property type="entry name" value="WD_REPEATS_2"/>
    <property type="match status" value="5"/>
</dbReference>
<dbReference type="CDD" id="cd00200">
    <property type="entry name" value="WD40"/>
    <property type="match status" value="1"/>
</dbReference>
<evidence type="ECO:0000313" key="10">
    <source>
        <dbReference type="EMBL" id="CCG20755.1"/>
    </source>
</evidence>
<keyword evidence="4" id="KW-0677">Repeat</keyword>
<dbReference type="GO" id="GO:0043161">
    <property type="term" value="P:proteasome-mediated ubiquitin-dependent protein catabolic process"/>
    <property type="evidence" value="ECO:0007669"/>
    <property type="project" value="TreeGrafter"/>
</dbReference>
<name>H8WWD1_CANO9</name>
<gene>
    <name evidence="10" type="ORF">CORT_0A03670</name>
</gene>